<reference evidence="3 4" key="1">
    <citation type="submission" date="2021-01" db="EMBL/GenBank/DDBJ databases">
        <title>Whole genome shotgun sequence of Planotetraspora mira NBRC 15435.</title>
        <authorList>
            <person name="Komaki H."/>
            <person name="Tamura T."/>
        </authorList>
    </citation>
    <scope>NUCLEOTIDE SEQUENCE [LARGE SCALE GENOMIC DNA]</scope>
    <source>
        <strain evidence="3 4">NBRC 15435</strain>
    </source>
</reference>
<evidence type="ECO:0000313" key="4">
    <source>
        <dbReference type="Proteomes" id="UP000650628"/>
    </source>
</evidence>
<dbReference type="Gene3D" id="3.30.160.20">
    <property type="match status" value="1"/>
</dbReference>
<dbReference type="PROSITE" id="PS50137">
    <property type="entry name" value="DS_RBD"/>
    <property type="match status" value="1"/>
</dbReference>
<keyword evidence="1" id="KW-0694">RNA-binding</keyword>
<evidence type="ECO:0000313" key="3">
    <source>
        <dbReference type="EMBL" id="GII34390.1"/>
    </source>
</evidence>
<dbReference type="AlphaFoldDB" id="A0A8J3TX19"/>
<proteinExistence type="predicted"/>
<keyword evidence="4" id="KW-1185">Reference proteome</keyword>
<accession>A0A8J3TX19</accession>
<evidence type="ECO:0000256" key="1">
    <source>
        <dbReference type="PROSITE-ProRule" id="PRU00266"/>
    </source>
</evidence>
<protein>
    <recommendedName>
        <fullName evidence="2">DRBM domain-containing protein</fullName>
    </recommendedName>
</protein>
<dbReference type="RefSeq" id="WP_203958184.1">
    <property type="nucleotide sequence ID" value="NZ_BOOO01000049.1"/>
</dbReference>
<dbReference type="GO" id="GO:0003723">
    <property type="term" value="F:RNA binding"/>
    <property type="evidence" value="ECO:0007669"/>
    <property type="project" value="UniProtKB-UniRule"/>
</dbReference>
<dbReference type="EMBL" id="BOOO01000049">
    <property type="protein sequence ID" value="GII34390.1"/>
    <property type="molecule type" value="Genomic_DNA"/>
</dbReference>
<evidence type="ECO:0000259" key="2">
    <source>
        <dbReference type="PROSITE" id="PS50137"/>
    </source>
</evidence>
<name>A0A8J3TX19_9ACTN</name>
<dbReference type="Proteomes" id="UP000650628">
    <property type="component" value="Unassembled WGS sequence"/>
</dbReference>
<dbReference type="SMART" id="SM00358">
    <property type="entry name" value="DSRM"/>
    <property type="match status" value="1"/>
</dbReference>
<feature type="domain" description="DRBM" evidence="2">
    <location>
        <begin position="247"/>
        <end position="319"/>
    </location>
</feature>
<dbReference type="InterPro" id="IPR014720">
    <property type="entry name" value="dsRBD_dom"/>
</dbReference>
<sequence>MSLFILNTRLWDLPAPPPHLALTEQSLPHSVAEFEEVAEQLNTADRECRERKNARHKERVHGAARTAAAAGRFTDLPRAQFAPILKRAVKEDLHSDELADEITRRAAAGLLQIGELEMVLTLGSSPAWEPVRRALVHGMVDQPQHAVSILTGRSARLGLLPVKFRDEATGEAHRLVFTSRAYLPILEEKVKAAGAARRAPSKKTAQQLAVLSLLAAVCGVEDPTTDKAAPTLAPAAAQARTPTPGQHPVSALNEYASTGYVRDLRFDIKRTGPDHAPKFTAWATATIGDRGELNAKGEAGSKAGAKERAAAALLELAHTTQMETTHA</sequence>
<organism evidence="3 4">
    <name type="scientific">Planotetraspora mira</name>
    <dbReference type="NCBI Taxonomy" id="58121"/>
    <lineage>
        <taxon>Bacteria</taxon>
        <taxon>Bacillati</taxon>
        <taxon>Actinomycetota</taxon>
        <taxon>Actinomycetes</taxon>
        <taxon>Streptosporangiales</taxon>
        <taxon>Streptosporangiaceae</taxon>
        <taxon>Planotetraspora</taxon>
    </lineage>
</organism>
<comment type="caution">
    <text evidence="3">The sequence shown here is derived from an EMBL/GenBank/DDBJ whole genome shotgun (WGS) entry which is preliminary data.</text>
</comment>
<dbReference type="SUPFAM" id="SSF54768">
    <property type="entry name" value="dsRNA-binding domain-like"/>
    <property type="match status" value="1"/>
</dbReference>
<gene>
    <name evidence="3" type="ORF">Pmi06nite_78320</name>
</gene>